<evidence type="ECO:0000313" key="1">
    <source>
        <dbReference type="EMBL" id="QGU94835.1"/>
    </source>
</evidence>
<organism evidence="1 2">
    <name type="scientific">Clostridium bovifaecis</name>
    <dbReference type="NCBI Taxonomy" id="2184719"/>
    <lineage>
        <taxon>Bacteria</taxon>
        <taxon>Bacillati</taxon>
        <taxon>Bacillota</taxon>
        <taxon>Clostridia</taxon>
        <taxon>Eubacteriales</taxon>
        <taxon>Clostridiaceae</taxon>
        <taxon>Clostridium</taxon>
    </lineage>
</organism>
<dbReference type="EMBL" id="CP046522">
    <property type="protein sequence ID" value="QGU94835.1"/>
    <property type="molecule type" value="Genomic_DNA"/>
</dbReference>
<dbReference type="AlphaFoldDB" id="A0A6I6FAQ1"/>
<dbReference type="Gene3D" id="1.20.1260.10">
    <property type="match status" value="1"/>
</dbReference>
<protein>
    <submittedName>
        <fullName evidence="1">DUF1657 domain-containing protein</fullName>
    </submittedName>
</protein>
<proteinExistence type="predicted"/>
<keyword evidence="2" id="KW-1185">Reference proteome</keyword>
<dbReference type="Proteomes" id="UP000422764">
    <property type="component" value="Chromosome"/>
</dbReference>
<gene>
    <name evidence="1" type="ORF">GOM49_06750</name>
</gene>
<name>A0A6I6FAQ1_9CLOT</name>
<dbReference type="InterPro" id="IPR012347">
    <property type="entry name" value="Ferritin-like"/>
</dbReference>
<evidence type="ECO:0000313" key="2">
    <source>
        <dbReference type="Proteomes" id="UP000422764"/>
    </source>
</evidence>
<reference evidence="1 2" key="1">
    <citation type="submission" date="2019-12" db="EMBL/GenBank/DDBJ databases">
        <title>Genome sequenceing of Clostridium bovifaecis.</title>
        <authorList>
            <person name="Yao Y."/>
        </authorList>
    </citation>
    <scope>NUCLEOTIDE SEQUENCE [LARGE SCALE GENOMIC DNA]</scope>
    <source>
        <strain evidence="1 2">BXX</strain>
    </source>
</reference>
<sequence length="60" mass="6719">MSQLNEMELQNIRHIAGNHKTIAAKLTDYANQCQDTQIKQMFQQAAQSAQQGVQKLGGFL</sequence>
<accession>A0A6I6FAQ1</accession>